<evidence type="ECO:0000313" key="2">
    <source>
        <dbReference type="Proteomes" id="UP000799764"/>
    </source>
</evidence>
<evidence type="ECO:0000313" key="1">
    <source>
        <dbReference type="EMBL" id="KAF2439736.1"/>
    </source>
</evidence>
<dbReference type="EMBL" id="MU001508">
    <property type="protein sequence ID" value="KAF2439736.1"/>
    <property type="molecule type" value="Genomic_DNA"/>
</dbReference>
<gene>
    <name evidence="1" type="ORF">P171DRAFT_435601</name>
</gene>
<proteinExistence type="predicted"/>
<comment type="caution">
    <text evidence="1">The sequence shown here is derived from an EMBL/GenBank/DDBJ whole genome shotgun (WGS) entry which is preliminary data.</text>
</comment>
<name>A0A9P4PB14_9PLEO</name>
<keyword evidence="2" id="KW-1185">Reference proteome</keyword>
<organism evidence="1 2">
    <name type="scientific">Karstenula rhodostoma CBS 690.94</name>
    <dbReference type="NCBI Taxonomy" id="1392251"/>
    <lineage>
        <taxon>Eukaryota</taxon>
        <taxon>Fungi</taxon>
        <taxon>Dikarya</taxon>
        <taxon>Ascomycota</taxon>
        <taxon>Pezizomycotina</taxon>
        <taxon>Dothideomycetes</taxon>
        <taxon>Pleosporomycetidae</taxon>
        <taxon>Pleosporales</taxon>
        <taxon>Massarineae</taxon>
        <taxon>Didymosphaeriaceae</taxon>
        <taxon>Karstenula</taxon>
    </lineage>
</organism>
<sequence>MSFEWRYILPTGSIILLSLGSIRSIHLFPETVKPITVEPKTVKPKTVKPKTVTRKPSTYQLAITTPETSLTANLMSTKTQTSPKPPLQKTRVSMYIKLLPCPLPPPPPNPYAFLLEKAPVIDSQTNTTVSPKLGRFSVPRCPFPDRWLWCDRWLRVEWWLWWLWLERRRAGCGATGTAWLG</sequence>
<reference evidence="1" key="1">
    <citation type="journal article" date="2020" name="Stud. Mycol.">
        <title>101 Dothideomycetes genomes: a test case for predicting lifestyles and emergence of pathogens.</title>
        <authorList>
            <person name="Haridas S."/>
            <person name="Albert R."/>
            <person name="Binder M."/>
            <person name="Bloem J."/>
            <person name="Labutti K."/>
            <person name="Salamov A."/>
            <person name="Andreopoulos B."/>
            <person name="Baker S."/>
            <person name="Barry K."/>
            <person name="Bills G."/>
            <person name="Bluhm B."/>
            <person name="Cannon C."/>
            <person name="Castanera R."/>
            <person name="Culley D."/>
            <person name="Daum C."/>
            <person name="Ezra D."/>
            <person name="Gonzalez J."/>
            <person name="Henrissat B."/>
            <person name="Kuo A."/>
            <person name="Liang C."/>
            <person name="Lipzen A."/>
            <person name="Lutzoni F."/>
            <person name="Magnuson J."/>
            <person name="Mondo S."/>
            <person name="Nolan M."/>
            <person name="Ohm R."/>
            <person name="Pangilinan J."/>
            <person name="Park H.-J."/>
            <person name="Ramirez L."/>
            <person name="Alfaro M."/>
            <person name="Sun H."/>
            <person name="Tritt A."/>
            <person name="Yoshinaga Y."/>
            <person name="Zwiers L.-H."/>
            <person name="Turgeon B."/>
            <person name="Goodwin S."/>
            <person name="Spatafora J."/>
            <person name="Crous P."/>
            <person name="Grigoriev I."/>
        </authorList>
    </citation>
    <scope>NUCLEOTIDE SEQUENCE</scope>
    <source>
        <strain evidence="1">CBS 690.94</strain>
    </source>
</reference>
<accession>A0A9P4PB14</accession>
<protein>
    <submittedName>
        <fullName evidence="1">Uncharacterized protein</fullName>
    </submittedName>
</protein>
<dbReference type="AlphaFoldDB" id="A0A9P4PB14"/>
<dbReference type="Proteomes" id="UP000799764">
    <property type="component" value="Unassembled WGS sequence"/>
</dbReference>